<feature type="transmembrane region" description="Helical" evidence="1">
    <location>
        <begin position="92"/>
        <end position="113"/>
    </location>
</feature>
<dbReference type="eggNOG" id="ENOG502R0TK">
    <property type="taxonomic scope" value="Eukaryota"/>
</dbReference>
<dbReference type="PANTHER" id="PTHR33802:SF1">
    <property type="entry name" value="XK-RELATED PROTEIN"/>
    <property type="match status" value="1"/>
</dbReference>
<accession>B7FTL8</accession>
<protein>
    <submittedName>
        <fullName evidence="2">Uncharacterized protein</fullName>
    </submittedName>
</protein>
<sequence length="289" mass="31779">MTGNQRTELSSSPITRLNIINLIAYTLNVLITYGIGVAGLFDLPTNGDLSRKYQTLVTPVGWAFSIWGLIFTFQLVWVIFQTVSKRNRNSEWISAIGMGYFRICVAQAAWTLAFSNEAIWLSLGFMVLILVFLVEAVLSLIPKQASVGDYVLWKLPFTLHCGWILAATVVNLNVVLVAEGFSTNIQFLSAVGSLASLFLIGVFTAWRHIDYVIPIVVAWALLGVYVELGSAAASIVISFERSQIDQARYGAIIVSSALILATLVKGAFSLCQGRSDASTEESRYLRQDH</sequence>
<feature type="transmembrane region" description="Helical" evidence="1">
    <location>
        <begin position="20"/>
        <end position="41"/>
    </location>
</feature>
<evidence type="ECO:0000313" key="3">
    <source>
        <dbReference type="Proteomes" id="UP000000759"/>
    </source>
</evidence>
<dbReference type="HOGENOM" id="CLU_941614_0_0_1"/>
<dbReference type="GeneID" id="7197959"/>
<feature type="transmembrane region" description="Helical" evidence="1">
    <location>
        <begin position="61"/>
        <end position="80"/>
    </location>
</feature>
<organism evidence="2 3">
    <name type="scientific">Phaeodactylum tricornutum (strain CCAP 1055/1)</name>
    <dbReference type="NCBI Taxonomy" id="556484"/>
    <lineage>
        <taxon>Eukaryota</taxon>
        <taxon>Sar</taxon>
        <taxon>Stramenopiles</taxon>
        <taxon>Ochrophyta</taxon>
        <taxon>Bacillariophyta</taxon>
        <taxon>Bacillariophyceae</taxon>
        <taxon>Bacillariophycidae</taxon>
        <taxon>Naviculales</taxon>
        <taxon>Phaeodactylaceae</taxon>
        <taxon>Phaeodactylum</taxon>
    </lineage>
</organism>
<keyword evidence="1" id="KW-0812">Transmembrane</keyword>
<proteinExistence type="predicted"/>
<dbReference type="AlphaFoldDB" id="B7FTL8"/>
<feature type="transmembrane region" description="Helical" evidence="1">
    <location>
        <begin position="249"/>
        <end position="268"/>
    </location>
</feature>
<feature type="transmembrane region" description="Helical" evidence="1">
    <location>
        <begin position="187"/>
        <end position="206"/>
    </location>
</feature>
<evidence type="ECO:0000256" key="1">
    <source>
        <dbReference type="SAM" id="Phobius"/>
    </source>
</evidence>
<keyword evidence="1" id="KW-0472">Membrane</keyword>
<feature type="transmembrane region" description="Helical" evidence="1">
    <location>
        <begin position="119"/>
        <end position="141"/>
    </location>
</feature>
<keyword evidence="3" id="KW-1185">Reference proteome</keyword>
<dbReference type="EMBL" id="CM000607">
    <property type="protein sequence ID" value="EEC50102.1"/>
    <property type="molecule type" value="Genomic_DNA"/>
</dbReference>
<feature type="transmembrane region" description="Helical" evidence="1">
    <location>
        <begin position="213"/>
        <end position="237"/>
    </location>
</feature>
<dbReference type="InParanoid" id="B7FTL8"/>
<gene>
    <name evidence="2" type="ORF">PHATRDRAFT_44296</name>
</gene>
<dbReference type="RefSeq" id="XP_002178437.1">
    <property type="nucleotide sequence ID" value="XM_002178401.1"/>
</dbReference>
<dbReference type="OMA" id="FNCKSKP"/>
<name>B7FTL8_PHATC</name>
<dbReference type="OrthoDB" id="5586934at2759"/>
<keyword evidence="1" id="KW-1133">Transmembrane helix</keyword>
<dbReference type="Proteomes" id="UP000000759">
    <property type="component" value="Chromosome 4"/>
</dbReference>
<dbReference type="KEGG" id="pti:PHATRDRAFT_44296"/>
<evidence type="ECO:0000313" key="2">
    <source>
        <dbReference type="EMBL" id="EEC50102.1"/>
    </source>
</evidence>
<reference evidence="3" key="2">
    <citation type="submission" date="2008-08" db="EMBL/GenBank/DDBJ databases">
        <authorList>
            <consortium name="Diatom Consortium"/>
            <person name="Grigoriev I."/>
            <person name="Grimwood J."/>
            <person name="Kuo A."/>
            <person name="Otillar R.P."/>
            <person name="Salamov A."/>
            <person name="Detter J.C."/>
            <person name="Lindquist E."/>
            <person name="Shapiro H."/>
            <person name="Lucas S."/>
            <person name="Glavina del Rio T."/>
            <person name="Pitluck S."/>
            <person name="Rokhsar D."/>
            <person name="Bowler C."/>
        </authorList>
    </citation>
    <scope>GENOME REANNOTATION</scope>
    <source>
        <strain evidence="3">CCAP 1055/1</strain>
    </source>
</reference>
<reference evidence="2 3" key="1">
    <citation type="journal article" date="2008" name="Nature">
        <title>The Phaeodactylum genome reveals the evolutionary history of diatom genomes.</title>
        <authorList>
            <person name="Bowler C."/>
            <person name="Allen A.E."/>
            <person name="Badger J.H."/>
            <person name="Grimwood J."/>
            <person name="Jabbari K."/>
            <person name="Kuo A."/>
            <person name="Maheswari U."/>
            <person name="Martens C."/>
            <person name="Maumus F."/>
            <person name="Otillar R.P."/>
            <person name="Rayko E."/>
            <person name="Salamov A."/>
            <person name="Vandepoele K."/>
            <person name="Beszteri B."/>
            <person name="Gruber A."/>
            <person name="Heijde M."/>
            <person name="Katinka M."/>
            <person name="Mock T."/>
            <person name="Valentin K."/>
            <person name="Verret F."/>
            <person name="Berges J.A."/>
            <person name="Brownlee C."/>
            <person name="Cadoret J.P."/>
            <person name="Chiovitti A."/>
            <person name="Choi C.J."/>
            <person name="Coesel S."/>
            <person name="De Martino A."/>
            <person name="Detter J.C."/>
            <person name="Durkin C."/>
            <person name="Falciatore A."/>
            <person name="Fournet J."/>
            <person name="Haruta M."/>
            <person name="Huysman M.J."/>
            <person name="Jenkins B.D."/>
            <person name="Jiroutova K."/>
            <person name="Jorgensen R.E."/>
            <person name="Joubert Y."/>
            <person name="Kaplan A."/>
            <person name="Kroger N."/>
            <person name="Kroth P.G."/>
            <person name="La Roche J."/>
            <person name="Lindquist E."/>
            <person name="Lommer M."/>
            <person name="Martin-Jezequel V."/>
            <person name="Lopez P.J."/>
            <person name="Lucas S."/>
            <person name="Mangogna M."/>
            <person name="McGinnis K."/>
            <person name="Medlin L.K."/>
            <person name="Montsant A."/>
            <person name="Oudot-Le Secq M.P."/>
            <person name="Napoli C."/>
            <person name="Obornik M."/>
            <person name="Parker M.S."/>
            <person name="Petit J.L."/>
            <person name="Porcel B.M."/>
            <person name="Poulsen N."/>
            <person name="Robison M."/>
            <person name="Rychlewski L."/>
            <person name="Rynearson T.A."/>
            <person name="Schmutz J."/>
            <person name="Shapiro H."/>
            <person name="Siaut M."/>
            <person name="Stanley M."/>
            <person name="Sussman M.R."/>
            <person name="Taylor A.R."/>
            <person name="Vardi A."/>
            <person name="von Dassow P."/>
            <person name="Vyverman W."/>
            <person name="Willis A."/>
            <person name="Wyrwicz L.S."/>
            <person name="Rokhsar D.S."/>
            <person name="Weissenbach J."/>
            <person name="Armbrust E.V."/>
            <person name="Green B.R."/>
            <person name="Van de Peer Y."/>
            <person name="Grigoriev I.V."/>
        </authorList>
    </citation>
    <scope>NUCLEOTIDE SEQUENCE [LARGE SCALE GENOMIC DNA]</scope>
    <source>
        <strain evidence="2 3">CCAP 1055/1</strain>
    </source>
</reference>
<dbReference type="PaxDb" id="2850-Phatr44296"/>
<dbReference type="PANTHER" id="PTHR33802">
    <property type="entry name" value="SI:CH211-161H7.5-RELATED"/>
    <property type="match status" value="1"/>
</dbReference>